<evidence type="ECO:0000256" key="1">
    <source>
        <dbReference type="ARBA" id="ARBA00022598"/>
    </source>
</evidence>
<dbReference type="GO" id="GO:0000166">
    <property type="term" value="F:nucleotide binding"/>
    <property type="evidence" value="ECO:0007669"/>
    <property type="project" value="UniProtKB-KW"/>
</dbReference>
<dbReference type="EMBL" id="JACOPF010000001">
    <property type="protein sequence ID" value="MBC5688123.1"/>
    <property type="molecule type" value="Genomic_DNA"/>
</dbReference>
<dbReference type="AlphaFoldDB" id="A0A923LG58"/>
<sequence>MTNIKIVIGANFGDEGKGFMTDYFSNQAAMQNENCIVVCSNGEAQRGHTVTTPDNIRHVFHHFGSGIFNNAHTYLSKYFILNPMIFCQEWKELNEIGFIPKVYVHPLCKISTPFDMILNQMIEEKRSEDRHGSCGVGIYETLKRCHYPKYNLCLSQLFVLGSDDIRNLLYRIRDEYFLEKLKEENIDINKSEWDEIVYSIGLIDRYIDDIYFMKDCINKCGDEILCHYANIIFENGQGLLLDQNNGTYYPHLTPSNTGVKNPLEIIGNTFPKEKINIETCYVTRTYITRHGVGRLEDECEKADINRDMVDYTNVPNPHQGTLRYGFIDIERLIQRVLEDFQLIAEQPYPYTNCSLAITHMNEYLNDDVWGMNYDFDKTYFSYGETREKVREREKMKY</sequence>
<comment type="caution">
    <text evidence="6">The sequence shown here is derived from an EMBL/GenBank/DDBJ whole genome shotgun (WGS) entry which is preliminary data.</text>
</comment>
<keyword evidence="1" id="KW-0436">Ligase</keyword>
<keyword evidence="2" id="KW-0479">Metal-binding</keyword>
<protein>
    <submittedName>
        <fullName evidence="6">Adenylosuccinate synthetase</fullName>
    </submittedName>
</protein>
<dbReference type="Proteomes" id="UP000652477">
    <property type="component" value="Unassembled WGS sequence"/>
</dbReference>
<dbReference type="GO" id="GO:0046872">
    <property type="term" value="F:metal ion binding"/>
    <property type="evidence" value="ECO:0007669"/>
    <property type="project" value="UniProtKB-KW"/>
</dbReference>
<dbReference type="InterPro" id="IPR042110">
    <property type="entry name" value="Adenylosuccinate_synth_dom2"/>
</dbReference>
<dbReference type="PANTHER" id="PTHR11846:SF0">
    <property type="entry name" value="ADENYLOSUCCINATE SYNTHETASE"/>
    <property type="match status" value="1"/>
</dbReference>
<dbReference type="SMART" id="SM00788">
    <property type="entry name" value="Adenylsucc_synt"/>
    <property type="match status" value="1"/>
</dbReference>
<keyword evidence="5" id="KW-0460">Magnesium</keyword>
<evidence type="ECO:0000256" key="3">
    <source>
        <dbReference type="ARBA" id="ARBA00022741"/>
    </source>
</evidence>
<keyword evidence="3" id="KW-0547">Nucleotide-binding</keyword>
<dbReference type="GO" id="GO:0005737">
    <property type="term" value="C:cytoplasm"/>
    <property type="evidence" value="ECO:0007669"/>
    <property type="project" value="TreeGrafter"/>
</dbReference>
<evidence type="ECO:0000256" key="5">
    <source>
        <dbReference type="ARBA" id="ARBA00022842"/>
    </source>
</evidence>
<organism evidence="6 7">
    <name type="scientific">Mediterraneibacter hominis</name>
    <dbReference type="NCBI Taxonomy" id="2763054"/>
    <lineage>
        <taxon>Bacteria</taxon>
        <taxon>Bacillati</taxon>
        <taxon>Bacillota</taxon>
        <taxon>Clostridia</taxon>
        <taxon>Lachnospirales</taxon>
        <taxon>Lachnospiraceae</taxon>
        <taxon>Mediterraneibacter</taxon>
    </lineage>
</organism>
<dbReference type="InterPro" id="IPR042109">
    <property type="entry name" value="Adenylosuccinate_synth_dom1"/>
</dbReference>
<dbReference type="GO" id="GO:0004019">
    <property type="term" value="F:adenylosuccinate synthase activity"/>
    <property type="evidence" value="ECO:0007669"/>
    <property type="project" value="InterPro"/>
</dbReference>
<dbReference type="Pfam" id="PF00709">
    <property type="entry name" value="Adenylsucc_synt"/>
    <property type="match status" value="1"/>
</dbReference>
<dbReference type="Gene3D" id="3.40.440.10">
    <property type="entry name" value="Adenylosuccinate Synthetase, subunit A, domain 1"/>
    <property type="match status" value="1"/>
</dbReference>
<name>A0A923LG58_9FIRM</name>
<evidence type="ECO:0000256" key="2">
    <source>
        <dbReference type="ARBA" id="ARBA00022723"/>
    </source>
</evidence>
<dbReference type="InterPro" id="IPR001114">
    <property type="entry name" value="Adenylosuccinate_synthetase"/>
</dbReference>
<evidence type="ECO:0000256" key="4">
    <source>
        <dbReference type="ARBA" id="ARBA00022755"/>
    </source>
</evidence>
<proteinExistence type="predicted"/>
<evidence type="ECO:0000313" key="6">
    <source>
        <dbReference type="EMBL" id="MBC5688123.1"/>
    </source>
</evidence>
<dbReference type="InterPro" id="IPR027417">
    <property type="entry name" value="P-loop_NTPase"/>
</dbReference>
<dbReference type="GO" id="GO:0044208">
    <property type="term" value="P:'de novo' AMP biosynthetic process"/>
    <property type="evidence" value="ECO:0007669"/>
    <property type="project" value="TreeGrafter"/>
</dbReference>
<evidence type="ECO:0000313" key="7">
    <source>
        <dbReference type="Proteomes" id="UP000652477"/>
    </source>
</evidence>
<accession>A0A923LG58</accession>
<dbReference type="Gene3D" id="1.10.300.10">
    <property type="entry name" value="Adenylosuccinate Synthetase, subunit A, domain 2"/>
    <property type="match status" value="1"/>
</dbReference>
<keyword evidence="7" id="KW-1185">Reference proteome</keyword>
<reference evidence="6" key="1">
    <citation type="submission" date="2020-08" db="EMBL/GenBank/DDBJ databases">
        <title>Genome public.</title>
        <authorList>
            <person name="Liu C."/>
            <person name="Sun Q."/>
        </authorList>
    </citation>
    <scope>NUCLEOTIDE SEQUENCE</scope>
    <source>
        <strain evidence="6">NSJ-55</strain>
    </source>
</reference>
<dbReference type="GO" id="GO:0046040">
    <property type="term" value="P:IMP metabolic process"/>
    <property type="evidence" value="ECO:0007669"/>
    <property type="project" value="TreeGrafter"/>
</dbReference>
<dbReference type="SUPFAM" id="SSF52540">
    <property type="entry name" value="P-loop containing nucleoside triphosphate hydrolases"/>
    <property type="match status" value="1"/>
</dbReference>
<dbReference type="RefSeq" id="WP_186874757.1">
    <property type="nucleotide sequence ID" value="NZ_JACOPF010000001.1"/>
</dbReference>
<gene>
    <name evidence="6" type="ORF">H8S37_04140</name>
</gene>
<keyword evidence="4" id="KW-0658">Purine biosynthesis</keyword>
<dbReference type="PANTHER" id="PTHR11846">
    <property type="entry name" value="ADENYLOSUCCINATE SYNTHETASE"/>
    <property type="match status" value="1"/>
</dbReference>